<keyword evidence="4" id="KW-0687">Ribonucleoprotein</keyword>
<dbReference type="PROSITE" id="PS51186">
    <property type="entry name" value="GNAT"/>
    <property type="match status" value="1"/>
</dbReference>
<dbReference type="Gene3D" id="3.40.630.30">
    <property type="match status" value="1"/>
</dbReference>
<dbReference type="PANTHER" id="PTHR43877:SF1">
    <property type="entry name" value="ACETYLTRANSFERASE"/>
    <property type="match status" value="1"/>
</dbReference>
<evidence type="ECO:0000256" key="2">
    <source>
        <dbReference type="ARBA" id="ARBA00023315"/>
    </source>
</evidence>
<evidence type="ECO:0000313" key="5">
    <source>
        <dbReference type="Proteomes" id="UP000638648"/>
    </source>
</evidence>
<keyword evidence="5" id="KW-1185">Reference proteome</keyword>
<dbReference type="PANTHER" id="PTHR43877">
    <property type="entry name" value="AMINOALKYLPHOSPHONATE N-ACETYLTRANSFERASE-RELATED-RELATED"/>
    <property type="match status" value="1"/>
</dbReference>
<keyword evidence="2" id="KW-0012">Acyltransferase</keyword>
<evidence type="ECO:0000256" key="1">
    <source>
        <dbReference type="ARBA" id="ARBA00022679"/>
    </source>
</evidence>
<dbReference type="GO" id="GO:0016747">
    <property type="term" value="F:acyltransferase activity, transferring groups other than amino-acyl groups"/>
    <property type="evidence" value="ECO:0007669"/>
    <property type="project" value="InterPro"/>
</dbReference>
<comment type="caution">
    <text evidence="4">The sequence shown here is derived from an EMBL/GenBank/DDBJ whole genome shotgun (WGS) entry which is preliminary data.</text>
</comment>
<dbReference type="AlphaFoldDB" id="A0A927RI50"/>
<dbReference type="SUPFAM" id="SSF55729">
    <property type="entry name" value="Acyl-CoA N-acyltransferases (Nat)"/>
    <property type="match status" value="1"/>
</dbReference>
<keyword evidence="1" id="KW-0808">Transferase</keyword>
<dbReference type="Proteomes" id="UP000638648">
    <property type="component" value="Unassembled WGS sequence"/>
</dbReference>
<organism evidence="4 5">
    <name type="scientific">Actinopolymorpha pittospori</name>
    <dbReference type="NCBI Taxonomy" id="648752"/>
    <lineage>
        <taxon>Bacteria</taxon>
        <taxon>Bacillati</taxon>
        <taxon>Actinomycetota</taxon>
        <taxon>Actinomycetes</taxon>
        <taxon>Propionibacteriales</taxon>
        <taxon>Actinopolymorphaceae</taxon>
        <taxon>Actinopolymorpha</taxon>
    </lineage>
</organism>
<dbReference type="Pfam" id="PF00583">
    <property type="entry name" value="Acetyltransf_1"/>
    <property type="match status" value="1"/>
</dbReference>
<dbReference type="GO" id="GO:0005840">
    <property type="term" value="C:ribosome"/>
    <property type="evidence" value="ECO:0007669"/>
    <property type="project" value="UniProtKB-KW"/>
</dbReference>
<dbReference type="InterPro" id="IPR050832">
    <property type="entry name" value="Bact_Acetyltransf"/>
</dbReference>
<dbReference type="InterPro" id="IPR000182">
    <property type="entry name" value="GNAT_dom"/>
</dbReference>
<proteinExistence type="predicted"/>
<evidence type="ECO:0000259" key="3">
    <source>
        <dbReference type="PROSITE" id="PS51186"/>
    </source>
</evidence>
<reference evidence="4" key="1">
    <citation type="submission" date="2020-10" db="EMBL/GenBank/DDBJ databases">
        <title>Sequencing the genomes of 1000 actinobacteria strains.</title>
        <authorList>
            <person name="Klenk H.-P."/>
        </authorList>
    </citation>
    <scope>NUCLEOTIDE SEQUENCE</scope>
    <source>
        <strain evidence="4">DSM 45354</strain>
    </source>
</reference>
<name>A0A927RI50_9ACTN</name>
<keyword evidence="4" id="KW-0689">Ribosomal protein</keyword>
<sequence>MDIRVEPLHEATDEAVEAFGRLLPQLSSSATPLSHDALATILACPTNTVLVARTDDRIVGALTLVMIPIPTGTRAWIEDVIVDNDARGLGLGSTLTTEAIRVALESGARTVDLTSRPSRVAANRLYEKVGFKRRETNVYRFEVADRSAQT</sequence>
<evidence type="ECO:0000313" key="4">
    <source>
        <dbReference type="EMBL" id="MBE1612915.1"/>
    </source>
</evidence>
<accession>A0A927RI50</accession>
<dbReference type="EMBL" id="JADBEM010000001">
    <property type="protein sequence ID" value="MBE1612915.1"/>
    <property type="molecule type" value="Genomic_DNA"/>
</dbReference>
<feature type="domain" description="N-acetyltransferase" evidence="3">
    <location>
        <begin position="3"/>
        <end position="150"/>
    </location>
</feature>
<dbReference type="InterPro" id="IPR016181">
    <property type="entry name" value="Acyl_CoA_acyltransferase"/>
</dbReference>
<gene>
    <name evidence="4" type="ORF">HEB94_009763</name>
</gene>
<dbReference type="CDD" id="cd04301">
    <property type="entry name" value="NAT_SF"/>
    <property type="match status" value="1"/>
</dbReference>
<protein>
    <submittedName>
        <fullName evidence="4">Ribosomal protein S18 acetylase RimI-like enzyme</fullName>
    </submittedName>
</protein>
<dbReference type="RefSeq" id="WP_192755873.1">
    <property type="nucleotide sequence ID" value="NZ_BAABJL010000239.1"/>
</dbReference>